<accession>A0A382HV81</accession>
<reference evidence="4" key="1">
    <citation type="submission" date="2018-05" db="EMBL/GenBank/DDBJ databases">
        <authorList>
            <person name="Lanie J.A."/>
            <person name="Ng W.-L."/>
            <person name="Kazmierczak K.M."/>
            <person name="Andrzejewski T.M."/>
            <person name="Davidsen T.M."/>
            <person name="Wayne K.J."/>
            <person name="Tettelin H."/>
            <person name="Glass J.I."/>
            <person name="Rusch D."/>
            <person name="Podicherti R."/>
            <person name="Tsui H.-C.T."/>
            <person name="Winkler M.E."/>
        </authorList>
    </citation>
    <scope>NUCLEOTIDE SEQUENCE</scope>
</reference>
<feature type="transmembrane region" description="Helical" evidence="1">
    <location>
        <begin position="287"/>
        <end position="306"/>
    </location>
</feature>
<evidence type="ECO:0000259" key="3">
    <source>
        <dbReference type="Pfam" id="PF20581"/>
    </source>
</evidence>
<feature type="transmembrane region" description="Helical" evidence="1">
    <location>
        <begin position="312"/>
        <end position="333"/>
    </location>
</feature>
<evidence type="ECO:0000259" key="2">
    <source>
        <dbReference type="Pfam" id="PF20580"/>
    </source>
</evidence>
<feature type="transmembrane region" description="Helical" evidence="1">
    <location>
        <begin position="186"/>
        <end position="208"/>
    </location>
</feature>
<dbReference type="Pfam" id="PF20581">
    <property type="entry name" value="DUF6785"/>
    <property type="match status" value="1"/>
</dbReference>
<evidence type="ECO:0000313" key="4">
    <source>
        <dbReference type="EMBL" id="SVB90381.1"/>
    </source>
</evidence>
<feature type="transmembrane region" description="Helical" evidence="1">
    <location>
        <begin position="245"/>
        <end position="267"/>
    </location>
</feature>
<feature type="transmembrane region" description="Helical" evidence="1">
    <location>
        <begin position="5"/>
        <end position="22"/>
    </location>
</feature>
<keyword evidence="1" id="KW-1133">Transmembrane helix</keyword>
<feature type="transmembrane region" description="Helical" evidence="1">
    <location>
        <begin position="70"/>
        <end position="87"/>
    </location>
</feature>
<dbReference type="Pfam" id="PF20580">
    <property type="entry name" value="DUF6784"/>
    <property type="match status" value="1"/>
</dbReference>
<feature type="domain" description="DUF6784" evidence="2">
    <location>
        <begin position="247"/>
        <end position="339"/>
    </location>
</feature>
<feature type="transmembrane region" description="Helical" evidence="1">
    <location>
        <begin position="93"/>
        <end position="110"/>
    </location>
</feature>
<feature type="transmembrane region" description="Helical" evidence="1">
    <location>
        <begin position="42"/>
        <end position="61"/>
    </location>
</feature>
<proteinExistence type="predicted"/>
<feature type="non-terminal residue" evidence="4">
    <location>
        <position position="1"/>
    </location>
</feature>
<feature type="transmembrane region" description="Helical" evidence="1">
    <location>
        <begin position="117"/>
        <end position="137"/>
    </location>
</feature>
<feature type="domain" description="DUF6785" evidence="3">
    <location>
        <begin position="1"/>
        <end position="210"/>
    </location>
</feature>
<keyword evidence="1" id="KW-0812">Transmembrane</keyword>
<evidence type="ECO:0000256" key="1">
    <source>
        <dbReference type="SAM" id="Phobius"/>
    </source>
</evidence>
<protein>
    <submittedName>
        <fullName evidence="4">Uncharacterized protein</fullName>
    </submittedName>
</protein>
<feature type="transmembrane region" description="Helical" evidence="1">
    <location>
        <begin position="143"/>
        <end position="165"/>
    </location>
</feature>
<keyword evidence="1" id="KW-0472">Membrane</keyword>
<dbReference type="AlphaFoldDB" id="A0A382HV81"/>
<sequence length="347" mass="38016">AFSLWFFYLLSLPTYWIYGTFLHDYHGDLGPWTASGSAGAVFAHQQMGSMLVLVVTLVWAARTEFWREKYALVTCLGSAGIMCIMVWSTGVPAWVTPIVIGSAIVIWLSLTRLMAQAGIATIVPAMVPLGFTISMVGTAKLGIVGLINMGLTLIWAGDLLTYLMGPVANSFYVGHRSKIKPLAGSLSLLVSVVLSFIGSVIITIYLTLKVGGLNLHPQYFQSFPRAPWQFVGTKMLHPVGGSVMGYVWMSVGAAMMLLLTYLSRLFYWFPLHPLGFLAQGGWIMHQLWFSFFLAWSIKMAVLWIGGGGLKKAKVFFTGIIVGLLVIGGIWLIIDAITGMRGNRISVY</sequence>
<dbReference type="InterPro" id="IPR046712">
    <property type="entry name" value="DUF6785"/>
</dbReference>
<name>A0A382HV81_9ZZZZ</name>
<gene>
    <name evidence="4" type="ORF">METZ01_LOCUS243235</name>
</gene>
<dbReference type="InterPro" id="IPR046711">
    <property type="entry name" value="DUF6784"/>
</dbReference>
<dbReference type="EMBL" id="UINC01063106">
    <property type="protein sequence ID" value="SVB90381.1"/>
    <property type="molecule type" value="Genomic_DNA"/>
</dbReference>
<organism evidence="4">
    <name type="scientific">marine metagenome</name>
    <dbReference type="NCBI Taxonomy" id="408172"/>
    <lineage>
        <taxon>unclassified sequences</taxon>
        <taxon>metagenomes</taxon>
        <taxon>ecological metagenomes</taxon>
    </lineage>
</organism>